<name>A0ABV6VAK5_9ACTN</name>
<evidence type="ECO:0000313" key="2">
    <source>
        <dbReference type="Proteomes" id="UP001592582"/>
    </source>
</evidence>
<protein>
    <submittedName>
        <fullName evidence="1">Uncharacterized protein</fullName>
    </submittedName>
</protein>
<proteinExistence type="predicted"/>
<accession>A0ABV6VAK5</accession>
<gene>
    <name evidence="1" type="ORF">ACEZDG_15825</name>
</gene>
<dbReference type="Proteomes" id="UP001592582">
    <property type="component" value="Unassembled WGS sequence"/>
</dbReference>
<evidence type="ECO:0000313" key="1">
    <source>
        <dbReference type="EMBL" id="MFC1410735.1"/>
    </source>
</evidence>
<keyword evidence="2" id="KW-1185">Reference proteome</keyword>
<reference evidence="1 2" key="1">
    <citation type="submission" date="2024-09" db="EMBL/GenBank/DDBJ databases">
        <authorList>
            <person name="Lee S.D."/>
        </authorList>
    </citation>
    <scope>NUCLEOTIDE SEQUENCE [LARGE SCALE GENOMIC DNA]</scope>
    <source>
        <strain evidence="1 2">N1-1</strain>
    </source>
</reference>
<sequence>MVHYSYYQTRVTGGKPSSTSVYSGRTVTFSGSVQQNAGSGWSAVKNQHVYLVFRPYKSKTWTAKTSVKTNSRGTYRISARATRSGTWCVVYLPDTHHVDAEGPMTYVYLH</sequence>
<comment type="caution">
    <text evidence="1">The sequence shown here is derived from an EMBL/GenBank/DDBJ whole genome shotgun (WGS) entry which is preliminary data.</text>
</comment>
<organism evidence="1 2">
    <name type="scientific">Streptacidiphilus alkalitolerans</name>
    <dbReference type="NCBI Taxonomy" id="3342712"/>
    <lineage>
        <taxon>Bacteria</taxon>
        <taxon>Bacillati</taxon>
        <taxon>Actinomycetota</taxon>
        <taxon>Actinomycetes</taxon>
        <taxon>Kitasatosporales</taxon>
        <taxon>Streptomycetaceae</taxon>
        <taxon>Streptacidiphilus</taxon>
    </lineage>
</organism>
<dbReference type="EMBL" id="JBHEZX010000006">
    <property type="protein sequence ID" value="MFC1410735.1"/>
    <property type="molecule type" value="Genomic_DNA"/>
</dbReference>